<dbReference type="RefSeq" id="WP_321565431.1">
    <property type="nucleotide sequence ID" value="NZ_CP139558.1"/>
</dbReference>
<dbReference type="Gene3D" id="2.60.120.10">
    <property type="entry name" value="Jelly Rolls"/>
    <property type="match status" value="1"/>
</dbReference>
<evidence type="ECO:0000313" key="3">
    <source>
        <dbReference type="Proteomes" id="UP001324380"/>
    </source>
</evidence>
<dbReference type="CDD" id="cd00038">
    <property type="entry name" value="CAP_ED"/>
    <property type="match status" value="1"/>
</dbReference>
<dbReference type="InterPro" id="IPR014710">
    <property type="entry name" value="RmlC-like_jellyroll"/>
</dbReference>
<reference evidence="2 3" key="1">
    <citation type="submission" date="2023-11" db="EMBL/GenBank/DDBJ databases">
        <title>Analysis of the Genomes of Mucilaginibacter gossypii cycad 4 and M. sabulilitoris SNA2: microbes with the potential for plant growth promotion.</title>
        <authorList>
            <person name="Hirsch A.M."/>
            <person name="Humm E."/>
            <person name="Rubbi M."/>
            <person name="Del Vecchio G."/>
            <person name="Ha S.M."/>
            <person name="Pellegrini M."/>
            <person name="Gunsalus R.P."/>
        </authorList>
    </citation>
    <scope>NUCLEOTIDE SEQUENCE [LARGE SCALE GENOMIC DNA]</scope>
    <source>
        <strain evidence="2 3">SNA2</strain>
    </source>
</reference>
<evidence type="ECO:0000259" key="1">
    <source>
        <dbReference type="PROSITE" id="PS50042"/>
    </source>
</evidence>
<dbReference type="SUPFAM" id="SSF51206">
    <property type="entry name" value="cAMP-binding domain-like"/>
    <property type="match status" value="1"/>
</dbReference>
<gene>
    <name evidence="2" type="ORF">SNE25_12465</name>
</gene>
<protein>
    <submittedName>
        <fullName evidence="2">Crp/Fnr family transcriptional regulator</fullName>
    </submittedName>
</protein>
<proteinExistence type="predicted"/>
<sequence>MFDQFKQKAPHLTNRMDAYAGLYERIEVPAKTVLLKEGQVSKRSFFIEKGCLRIWFNNNGRDVTFQFAFENQVISSADSFMKGIPSMFTIEAIEPSVIQVLSKKNFDLIMTELGDEAAFLKTMIDAMFERQLYYMREFLSFIRDTPQQRYINLLKEKPHLIQRIPQHYIASYLGITSVSLSRIRNKVIKEKIR</sequence>
<keyword evidence="3" id="KW-1185">Reference proteome</keyword>
<accession>A0ABZ0TTD1</accession>
<dbReference type="InterPro" id="IPR018490">
    <property type="entry name" value="cNMP-bd_dom_sf"/>
</dbReference>
<feature type="domain" description="Cyclic nucleotide-binding" evidence="1">
    <location>
        <begin position="23"/>
        <end position="110"/>
    </location>
</feature>
<dbReference type="PROSITE" id="PS50042">
    <property type="entry name" value="CNMP_BINDING_3"/>
    <property type="match status" value="1"/>
</dbReference>
<evidence type="ECO:0000313" key="2">
    <source>
        <dbReference type="EMBL" id="WPU96332.1"/>
    </source>
</evidence>
<dbReference type="InterPro" id="IPR000595">
    <property type="entry name" value="cNMP-bd_dom"/>
</dbReference>
<name>A0ABZ0TTD1_9SPHI</name>
<dbReference type="Pfam" id="PF00027">
    <property type="entry name" value="cNMP_binding"/>
    <property type="match status" value="1"/>
</dbReference>
<dbReference type="Proteomes" id="UP001324380">
    <property type="component" value="Chromosome"/>
</dbReference>
<organism evidence="2 3">
    <name type="scientific">Mucilaginibacter sabulilitoris</name>
    <dbReference type="NCBI Taxonomy" id="1173583"/>
    <lineage>
        <taxon>Bacteria</taxon>
        <taxon>Pseudomonadati</taxon>
        <taxon>Bacteroidota</taxon>
        <taxon>Sphingobacteriia</taxon>
        <taxon>Sphingobacteriales</taxon>
        <taxon>Sphingobacteriaceae</taxon>
        <taxon>Mucilaginibacter</taxon>
    </lineage>
</organism>
<dbReference type="EMBL" id="CP139558">
    <property type="protein sequence ID" value="WPU96332.1"/>
    <property type="molecule type" value="Genomic_DNA"/>
</dbReference>